<proteinExistence type="predicted"/>
<organism evidence="5 6">
    <name type="scientific">Suillus placidus</name>
    <dbReference type="NCBI Taxonomy" id="48579"/>
    <lineage>
        <taxon>Eukaryota</taxon>
        <taxon>Fungi</taxon>
        <taxon>Dikarya</taxon>
        <taxon>Basidiomycota</taxon>
        <taxon>Agaricomycotina</taxon>
        <taxon>Agaricomycetes</taxon>
        <taxon>Agaricomycetidae</taxon>
        <taxon>Boletales</taxon>
        <taxon>Suillineae</taxon>
        <taxon>Suillaceae</taxon>
        <taxon>Suillus</taxon>
    </lineage>
</organism>
<dbReference type="PANTHER" id="PTHR28154">
    <property type="entry name" value="CELL WALL SYNTHESIS PROTEIN KNH1-RELATED"/>
    <property type="match status" value="1"/>
</dbReference>
<feature type="region of interest" description="Disordered" evidence="2">
    <location>
        <begin position="187"/>
        <end position="229"/>
    </location>
</feature>
<dbReference type="OrthoDB" id="2432613at2759"/>
<comment type="caution">
    <text evidence="5">The sequence shown here is derived from an EMBL/GenBank/DDBJ whole genome shotgun (WGS) entry which is preliminary data.</text>
</comment>
<evidence type="ECO:0000256" key="3">
    <source>
        <dbReference type="SAM" id="SignalP"/>
    </source>
</evidence>
<keyword evidence="1 3" id="KW-0732">Signal</keyword>
<accession>A0A9P7D3E7</accession>
<keyword evidence="6" id="KW-1185">Reference proteome</keyword>
<evidence type="ECO:0000313" key="6">
    <source>
        <dbReference type="Proteomes" id="UP000714275"/>
    </source>
</evidence>
<dbReference type="GO" id="GO:0006078">
    <property type="term" value="P:(1-&gt;6)-beta-D-glucan biosynthetic process"/>
    <property type="evidence" value="ECO:0007669"/>
    <property type="project" value="InterPro"/>
</dbReference>
<feature type="domain" description="Yeast cell wall synthesis Kre9/Knh1-like N-terminal" evidence="4">
    <location>
        <begin position="30"/>
        <end position="120"/>
    </location>
</feature>
<name>A0A9P7D3E7_9AGAM</name>
<protein>
    <recommendedName>
        <fullName evidence="4">Yeast cell wall synthesis Kre9/Knh1-like N-terminal domain-containing protein</fullName>
    </recommendedName>
</protein>
<sequence length="252" mass="24783">MSAFKTLVSLALLVSTHLAFVQASVYVTNPVQSTVCHAGQSCQVEWVDDGQSPLLSDIGECTVGLYNGEMLLAQSLTSVNVADTHSFSFTPNPSAGNNGGYYLVFTSTSGSYQGWSGTFSLDGMTGSSGSGSSTVVGSSSFGGSSIGFTTTVGSSTSAANSTSTGGLSTGSVITSTVIASSFTSSSATTSTSLTSTSTLSMPSSVSTGTSSHSSSATSATPSSTPSSAAIRAGTSTSLAGGLVLALAGAFVF</sequence>
<evidence type="ECO:0000313" key="5">
    <source>
        <dbReference type="EMBL" id="KAG1778785.1"/>
    </source>
</evidence>
<dbReference type="InterPro" id="IPR018466">
    <property type="entry name" value="Kre9/Knh1-like_N"/>
</dbReference>
<gene>
    <name evidence="5" type="ORF">EV702DRAFT_1091889</name>
</gene>
<evidence type="ECO:0000259" key="4">
    <source>
        <dbReference type="Pfam" id="PF10342"/>
    </source>
</evidence>
<dbReference type="EMBL" id="JABBWD010000014">
    <property type="protein sequence ID" value="KAG1778785.1"/>
    <property type="molecule type" value="Genomic_DNA"/>
</dbReference>
<dbReference type="AlphaFoldDB" id="A0A9P7D3E7"/>
<reference evidence="5" key="1">
    <citation type="journal article" date="2020" name="New Phytol.">
        <title>Comparative genomics reveals dynamic genome evolution in host specialist ectomycorrhizal fungi.</title>
        <authorList>
            <person name="Lofgren L.A."/>
            <person name="Nguyen N.H."/>
            <person name="Vilgalys R."/>
            <person name="Ruytinx J."/>
            <person name="Liao H.L."/>
            <person name="Branco S."/>
            <person name="Kuo A."/>
            <person name="LaButti K."/>
            <person name="Lipzen A."/>
            <person name="Andreopoulos W."/>
            <person name="Pangilinan J."/>
            <person name="Riley R."/>
            <person name="Hundley H."/>
            <person name="Na H."/>
            <person name="Barry K."/>
            <person name="Grigoriev I.V."/>
            <person name="Stajich J.E."/>
            <person name="Kennedy P.G."/>
        </authorList>
    </citation>
    <scope>NUCLEOTIDE SEQUENCE</scope>
    <source>
        <strain evidence="5">DOB743</strain>
    </source>
</reference>
<feature type="chain" id="PRO_5040517283" description="Yeast cell wall synthesis Kre9/Knh1-like N-terminal domain-containing protein" evidence="3">
    <location>
        <begin position="24"/>
        <end position="252"/>
    </location>
</feature>
<dbReference type="InterPro" id="IPR045328">
    <property type="entry name" value="Kre9/Knh1"/>
</dbReference>
<dbReference type="Proteomes" id="UP000714275">
    <property type="component" value="Unassembled WGS sequence"/>
</dbReference>
<dbReference type="Pfam" id="PF10342">
    <property type="entry name" value="Kre9_KNH"/>
    <property type="match status" value="1"/>
</dbReference>
<feature type="signal peptide" evidence="3">
    <location>
        <begin position="1"/>
        <end position="23"/>
    </location>
</feature>
<evidence type="ECO:0000256" key="1">
    <source>
        <dbReference type="ARBA" id="ARBA00022729"/>
    </source>
</evidence>
<evidence type="ECO:0000256" key="2">
    <source>
        <dbReference type="SAM" id="MobiDB-lite"/>
    </source>
</evidence>
<dbReference type="GO" id="GO:0042546">
    <property type="term" value="P:cell wall biogenesis"/>
    <property type="evidence" value="ECO:0007669"/>
    <property type="project" value="InterPro"/>
</dbReference>
<dbReference type="PANTHER" id="PTHR28154:SF1">
    <property type="entry name" value="CELL WALL SYNTHESIS PROTEIN KNH1-RELATED"/>
    <property type="match status" value="1"/>
</dbReference>